<evidence type="ECO:0000313" key="5">
    <source>
        <dbReference type="Proteomes" id="UP000460718"/>
    </source>
</evidence>
<feature type="compositionally biased region" description="Basic and acidic residues" evidence="2">
    <location>
        <begin position="2215"/>
        <end position="2232"/>
    </location>
</feature>
<evidence type="ECO:0000313" key="4">
    <source>
        <dbReference type="EMBL" id="KAE9031178.1"/>
    </source>
</evidence>
<keyword evidence="1" id="KW-0175">Coiled coil</keyword>
<feature type="region of interest" description="Disordered" evidence="2">
    <location>
        <begin position="1922"/>
        <end position="1944"/>
    </location>
</feature>
<comment type="caution">
    <text evidence="4">The sequence shown here is derived from an EMBL/GenBank/DDBJ whole genome shotgun (WGS) entry which is preliminary data.</text>
</comment>
<protein>
    <recommendedName>
        <fullName evidence="3">CFA20 domain-containing protein</fullName>
    </recommendedName>
</protein>
<feature type="compositionally biased region" description="Polar residues" evidence="2">
    <location>
        <begin position="1706"/>
        <end position="1737"/>
    </location>
</feature>
<feature type="compositionally biased region" description="Acidic residues" evidence="2">
    <location>
        <begin position="2160"/>
        <end position="2180"/>
    </location>
</feature>
<feature type="region of interest" description="Disordered" evidence="2">
    <location>
        <begin position="1227"/>
        <end position="1248"/>
    </location>
</feature>
<feature type="compositionally biased region" description="Polar residues" evidence="2">
    <location>
        <begin position="1821"/>
        <end position="1841"/>
    </location>
</feature>
<evidence type="ECO:0000256" key="2">
    <source>
        <dbReference type="SAM" id="MobiDB-lite"/>
    </source>
</evidence>
<feature type="region of interest" description="Disordered" evidence="2">
    <location>
        <begin position="1706"/>
        <end position="1797"/>
    </location>
</feature>
<dbReference type="PANTHER" id="PTHR31569:SF4">
    <property type="entry name" value="SWIM-TYPE DOMAIN-CONTAINING PROTEIN"/>
    <property type="match status" value="1"/>
</dbReference>
<feature type="region of interest" description="Disordered" evidence="2">
    <location>
        <begin position="1387"/>
        <end position="1414"/>
    </location>
</feature>
<feature type="compositionally biased region" description="Low complexity" evidence="2">
    <location>
        <begin position="1747"/>
        <end position="1761"/>
    </location>
</feature>
<feature type="compositionally biased region" description="Polar residues" evidence="2">
    <location>
        <begin position="1087"/>
        <end position="1099"/>
    </location>
</feature>
<dbReference type="PANTHER" id="PTHR31569">
    <property type="entry name" value="SWIM-TYPE DOMAIN-CONTAINING PROTEIN"/>
    <property type="match status" value="1"/>
</dbReference>
<feature type="compositionally biased region" description="Polar residues" evidence="2">
    <location>
        <begin position="1775"/>
        <end position="1787"/>
    </location>
</feature>
<feature type="region of interest" description="Disordered" evidence="2">
    <location>
        <begin position="685"/>
        <end position="721"/>
    </location>
</feature>
<feature type="region of interest" description="Disordered" evidence="2">
    <location>
        <begin position="1646"/>
        <end position="1683"/>
    </location>
</feature>
<feature type="compositionally biased region" description="Polar residues" evidence="2">
    <location>
        <begin position="1923"/>
        <end position="1934"/>
    </location>
</feature>
<accession>A0A6A3MNS8</accession>
<evidence type="ECO:0000259" key="3">
    <source>
        <dbReference type="Pfam" id="PF05018"/>
    </source>
</evidence>
<evidence type="ECO:0000256" key="1">
    <source>
        <dbReference type="SAM" id="Coils"/>
    </source>
</evidence>
<feature type="domain" description="CFA20" evidence="3">
    <location>
        <begin position="1418"/>
        <end position="1583"/>
    </location>
</feature>
<feature type="compositionally biased region" description="Low complexity" evidence="2">
    <location>
        <begin position="2344"/>
        <end position="2356"/>
    </location>
</feature>
<organism evidence="4 5">
    <name type="scientific">Phytophthora fragariae</name>
    <dbReference type="NCBI Taxonomy" id="53985"/>
    <lineage>
        <taxon>Eukaryota</taxon>
        <taxon>Sar</taxon>
        <taxon>Stramenopiles</taxon>
        <taxon>Oomycota</taxon>
        <taxon>Peronosporomycetes</taxon>
        <taxon>Peronosporales</taxon>
        <taxon>Peronosporaceae</taxon>
        <taxon>Phytophthora</taxon>
    </lineage>
</organism>
<proteinExistence type="predicted"/>
<feature type="compositionally biased region" description="Acidic residues" evidence="2">
    <location>
        <begin position="1399"/>
        <end position="1409"/>
    </location>
</feature>
<dbReference type="InterPro" id="IPR007714">
    <property type="entry name" value="CFA20_dom"/>
</dbReference>
<feature type="compositionally biased region" description="Basic and acidic residues" evidence="2">
    <location>
        <begin position="1"/>
        <end position="15"/>
    </location>
</feature>
<feature type="compositionally biased region" description="Polar residues" evidence="2">
    <location>
        <begin position="2326"/>
        <end position="2343"/>
    </location>
</feature>
<feature type="region of interest" description="Disordered" evidence="2">
    <location>
        <begin position="1819"/>
        <end position="1841"/>
    </location>
</feature>
<feature type="region of interest" description="Disordered" evidence="2">
    <location>
        <begin position="2059"/>
        <end position="2289"/>
    </location>
</feature>
<feature type="compositionally biased region" description="Low complexity" evidence="2">
    <location>
        <begin position="1646"/>
        <end position="1657"/>
    </location>
</feature>
<gene>
    <name evidence="4" type="ORF">PF011_g246</name>
</gene>
<name>A0A6A3MNS8_9STRA</name>
<feature type="region of interest" description="Disordered" evidence="2">
    <location>
        <begin position="1074"/>
        <end position="1099"/>
    </location>
</feature>
<feature type="region of interest" description="Disordered" evidence="2">
    <location>
        <begin position="1"/>
        <end position="64"/>
    </location>
</feature>
<sequence length="2383" mass="261965">MSPIDKCVKISDVSRPRATQSHKSHSRGNTSPTLWHRFAGLEGQDPMATKRSRSPSLTDDAPPAKRNELQQLNDAESTLPHTLPIAAETTVPIAETVASTVEQGGILPETTDAMGAASDLSTAPPSLMVVAPDFQVVHDSWEAFEEALKAYAKVTYQLYVIRSTTSVKRRNLKIAESATKGDAATGNGGALRKAGLEMGVSMEHEVDVGEQLVERTLIPERYQWYSKSLKCTHGWKDRHRGTGKRGSGVVRSTSCPAKMCVTLQHRGAGPDDWKVVVTKHVRTHNHQLSKELFLYYSENRRIYDPELLTVVGDATNGTTKPSVDLVTAHLTSLIDQASQRTGVFRVLASSEKQSQQQTSSMAFMVSDALAAAPNGNMPDNRTNKQLTALTGASCNNFVIRPRVKAATPLASMPPLGAVVLTPGTIPSRALDGGGFCVPRIAVKVHPTWDAFHDYLSQYAFDTAQVFRTRSTVSVASRNAKILATAAAKAGADDHDVASYASYAATLPPSRLIPDEYKWFSKLLICTYGWKRRARGKAHHVGEHGEGGPCPAMLLARVERNVEGQWHIVINRQVPEHNHRLNTQFEEPCNQDLLAENADTAATLTTASPLESASTEPSPNGDSSSLLDTEAMTMETSVEEVPTASPAQREIVVRVPKLQSMFNSWDDFHANLKAYSDATYQLYRTRTTSSAKGRNKKIAQMKPGDGDGENSDNGSDPDTTLSGVTAARKIPESWRWYSKTLTCTHGWKERHRGTGKRTAHVVRSTACPVKICATVQYMNTSGRAPTTTSVEGGDPNSDGCWRVVVTKHVVDHNHNLSRELYQHYCKNRRIYDPELLAIDTSSEGAVVKRKMYVNIDQNAVADGVPVQGDQPDGGQMVSQQPILPAQMEVGLAEAVAHAQLFSSPGDNHPLGVGVSGATALQRNVAAVSMTSNGIPQQIVPSVVLLPYNTTPSYLPGQTQQPPAQQQQQTQHQQQQLQIQQQLQQQQQQLQQQFQQQQVQQPVAVQAAFAGITTGAHLGRVSAEGEGVATLAAVASPDLTGANIVLLNHAGMSMGGAFPSSGSSVISVACRVHGSSSGTSSTDNGAGHFSSTTQSGSQGADSANGQAAQCTCFRIAGGGNYVTIVPATDPLPATDHSFDADDSMFYAEDMEGAWQPSSKVEIEKVTTESGEMIWRVPRIVRRYPTWEAFHKYLDAYSAATFQLYRVRTTYSVRSRNLRLRQLAASRGLAVREGDDESPNAPVETEQEGVHGLSRAHVVPEEYEWYSKTFLCTHGWKRRSRGSGQRVCHNVRATECPAKVCATLQRTDGANSWSVVVTKHLVEHNHELSEVLYQQYSEVRRVRDPEVLAQAEQLWRGGASRRRVFEFLKERSPNHIILMKDVHNLVQRWQAQERRPRQSQQGEEDQDQDQDQGEPSRMAYFQGGDFVELLSAQGKAPAAAWKLQGKISKTFDKGIRGNAFQLDGSSETKMQLPKAASSSLGLAQRFVIIQLLVPFTRSFSVEICFSDFQKVRRRFVVASAFRETARTALHVQLPMNAADVPRDQWMNLVFDLQSLSEVHFPDTGYRSMESVCIGGSCRLKRIFTMKDAPTPSRGAHVVRHADIRDIPRQFVFSATQRGASGALLIPTLYFALESVTGIGGVHGVAVTANNNNNNIAGTGNPKSSRRSQTAPGKAPIKQQPKGVRVARQGSELLQRKALTQSQAVIQTDFDTSKASGMGQQRLRTPVRVSTTGSKLRQPQSRLGKVVTVQKESYSPPSKSPLSELRSSRERASEKPQDSETLQPRSVSPVQASKYHDDTKEEMVLAATPALAEMENRILDRVLSPPSSMQSSIAMSPNVKTGERSQTLRQSILGEIQQKLASLEDEDERADQRDRDLFLRHTSLHSGEWHLQQFRDEDPNNDHGPLLSDDDDERIQLSSSWRRELNDTNTNLAAPSSENKLRRSRDATANEGSIFSFSSVVKSETISAGKSSSRLFDFDSLLQDVEPLVPSLGKDQSPRLDDLHTQLEKRIEHAISDAEDDADEQELVKLLAAKRSARELLPRKSRDNDAELTKQSLSTANIIEKDSVSDTNGATKSEKDEWVMRDVASATQPRLNEEASRDDDSDIGGDNALSIDLTSELGGGSVHDLDEVGDYESSINHADPGSPHLNESKPENSPSKSLQEEDESDDSSFDFEDLVEDATSSDDRNEDEKSADRDVITVSTEKALEPKQVAPSARQSKDIDSLFPDNPREIQHLHKNQRANLEVPAKLLPAKSPQIDSPRRTREKLQKWKSQERSPKVSNPSELSSSFSSSRLQRLLESTDWTAELDAQASISPFRRSSDRKYNPANYRSSASNAAVQRSTAKRSTCPSSRPQTPSTSSIELVYNPLLRCYYDPVANKYYALAE</sequence>
<feature type="compositionally biased region" description="Basic and acidic residues" evidence="2">
    <location>
        <begin position="2257"/>
        <end position="2275"/>
    </location>
</feature>
<dbReference type="InterPro" id="IPR052579">
    <property type="entry name" value="Zinc_finger_SWIM"/>
</dbReference>
<dbReference type="Proteomes" id="UP000460718">
    <property type="component" value="Unassembled WGS sequence"/>
</dbReference>
<feature type="region of interest" description="Disordered" evidence="2">
    <location>
        <begin position="2307"/>
        <end position="2356"/>
    </location>
</feature>
<reference evidence="4 5" key="1">
    <citation type="submission" date="2018-09" db="EMBL/GenBank/DDBJ databases">
        <title>Genomic investigation of the strawberry pathogen Phytophthora fragariae indicates pathogenicity is determined by transcriptional variation in three key races.</title>
        <authorList>
            <person name="Adams T.M."/>
            <person name="Armitage A.D."/>
            <person name="Sobczyk M.K."/>
            <person name="Bates H.J."/>
            <person name="Dunwell J.M."/>
            <person name="Nellist C.F."/>
            <person name="Harrison R.J."/>
        </authorList>
    </citation>
    <scope>NUCLEOTIDE SEQUENCE [LARGE SCALE GENOMIC DNA]</scope>
    <source>
        <strain evidence="4 5">SCRP245</strain>
    </source>
</reference>
<dbReference type="Pfam" id="PF05018">
    <property type="entry name" value="CFA20_dom"/>
    <property type="match status" value="1"/>
</dbReference>
<feature type="coiled-coil region" evidence="1">
    <location>
        <begin position="971"/>
        <end position="998"/>
    </location>
</feature>
<dbReference type="EMBL" id="QXFW01000005">
    <property type="protein sequence ID" value="KAE9031178.1"/>
    <property type="molecule type" value="Genomic_DNA"/>
</dbReference>
<feature type="region of interest" description="Disordered" evidence="2">
    <location>
        <begin position="606"/>
        <end position="625"/>
    </location>
</feature>
<feature type="compositionally biased region" description="Basic and acidic residues" evidence="2">
    <location>
        <begin position="1935"/>
        <end position="1944"/>
    </location>
</feature>
<feature type="compositionally biased region" description="Basic and acidic residues" evidence="2">
    <location>
        <begin position="1762"/>
        <end position="1774"/>
    </location>
</feature>
<feature type="compositionally biased region" description="Basic and acidic residues" evidence="2">
    <location>
        <begin position="2181"/>
        <end position="2195"/>
    </location>
</feature>